<keyword evidence="1" id="KW-1133">Transmembrane helix</keyword>
<protein>
    <submittedName>
        <fullName evidence="2">Uncharacterized protein</fullName>
    </submittedName>
</protein>
<dbReference type="RefSeq" id="WP_170150710.1">
    <property type="nucleotide sequence ID" value="NZ_CANNEC010000010.1"/>
</dbReference>
<accession>A0A419WN63</accession>
<dbReference type="Proteomes" id="UP000284531">
    <property type="component" value="Unassembled WGS sequence"/>
</dbReference>
<name>A0A419WN63_9BACT</name>
<keyword evidence="1" id="KW-0472">Membrane</keyword>
<keyword evidence="1" id="KW-0812">Transmembrane</keyword>
<evidence type="ECO:0000313" key="2">
    <source>
        <dbReference type="EMBL" id="RKD96920.1"/>
    </source>
</evidence>
<feature type="transmembrane region" description="Helical" evidence="1">
    <location>
        <begin position="12"/>
        <end position="29"/>
    </location>
</feature>
<comment type="caution">
    <text evidence="2">The sequence shown here is derived from an EMBL/GenBank/DDBJ whole genome shotgun (WGS) entry which is preliminary data.</text>
</comment>
<evidence type="ECO:0000256" key="1">
    <source>
        <dbReference type="SAM" id="Phobius"/>
    </source>
</evidence>
<keyword evidence="3" id="KW-1185">Reference proteome</keyword>
<reference evidence="2 3" key="1">
    <citation type="submission" date="2018-09" db="EMBL/GenBank/DDBJ databases">
        <title>Genomic Encyclopedia of Archaeal and Bacterial Type Strains, Phase II (KMG-II): from individual species to whole genera.</title>
        <authorList>
            <person name="Goeker M."/>
        </authorList>
    </citation>
    <scope>NUCLEOTIDE SEQUENCE [LARGE SCALE GENOMIC DNA]</scope>
    <source>
        <strain evidence="2 3">DSM 21950</strain>
    </source>
</reference>
<dbReference type="EMBL" id="RAPQ01000012">
    <property type="protein sequence ID" value="RKD96920.1"/>
    <property type="molecule type" value="Genomic_DNA"/>
</dbReference>
<proteinExistence type="predicted"/>
<dbReference type="AlphaFoldDB" id="A0A419WN63"/>
<gene>
    <name evidence="2" type="ORF">BXY64_3872</name>
</gene>
<sequence>MRKWKDLNKNEKMLISFVIILLIGIAIKWKEVKTGFFQGLDNYTEQSEK</sequence>
<organism evidence="2 3">
    <name type="scientific">Marinifilum flexuosum</name>
    <dbReference type="NCBI Taxonomy" id="1117708"/>
    <lineage>
        <taxon>Bacteria</taxon>
        <taxon>Pseudomonadati</taxon>
        <taxon>Bacteroidota</taxon>
        <taxon>Bacteroidia</taxon>
        <taxon>Marinilabiliales</taxon>
        <taxon>Marinifilaceae</taxon>
    </lineage>
</organism>
<evidence type="ECO:0000313" key="3">
    <source>
        <dbReference type="Proteomes" id="UP000284531"/>
    </source>
</evidence>